<keyword evidence="3 13" id="KW-0820">tRNA-binding</keyword>
<sequence length="648" mass="73808">MADVTLTFPDGNSRVFPAGITPAEVAEGISKSLGKKAISASVNGAHWDLQWPINADAKIAIHTMQDDDEALELIRHDLAHIMARAVQEIWPDVKVTIGPVRDQGWFYDFDREEPFTPEDLGQIEARMKEIINAREAVKTEVWDRARAIKHYEDAGEPFKVELIARIPEGEDLRMYWHGDWQDLCRGPHLQHTGQVPADAFKLTHVAGAYWLGDSTRPMLQRIYGVAFKNRQDLKAWETMMEEAAKRDHRKLGREMQLFHMQEEAPGQIFWHPNGWRIYTTLQDYMRRQQQRDGYVEVNTPQVVNRKLWEASGHWDNYQENMFIVEVDEDHAREKTVNALKPMNCPCHVQVFNQGLKSYRDLPLRMAEFGSCNRYEPSGALHGIMRVRGFTQDDAHIFCTDAQIESETKKFIQFLAMIYADLGFHDWTIKLSTRPEKRIGSEESWDRVEKALGDACNAAGYEYEIQEGEGAFYGPKLEFTLTDAIGRQWQCGTLQVDPNLPDRLDANFIGQDGAKHRPVMLHRAVLGSFERFIGILIESHAGKLPFWLAPRQVVVASIVSEADAYVHEVVAKLQAAGIRAEADTRNEKINYKVREHSLGKVPVILAIGAREVEERTVSMRRLGENRTSTVALDEVAVTLAAESTPPDLR</sequence>
<keyword evidence="9 13" id="KW-0694">RNA-binding</keyword>
<organism evidence="16 17">
    <name type="scientific">Thalassobius vesicularis</name>
    <dbReference type="NCBI Taxonomy" id="1294297"/>
    <lineage>
        <taxon>Bacteria</taxon>
        <taxon>Pseudomonadati</taxon>
        <taxon>Pseudomonadota</taxon>
        <taxon>Alphaproteobacteria</taxon>
        <taxon>Rhodobacterales</taxon>
        <taxon>Roseobacteraceae</taxon>
        <taxon>Thalassovita</taxon>
    </lineage>
</organism>
<dbReference type="Gene3D" id="3.30.54.20">
    <property type="match status" value="1"/>
</dbReference>
<dbReference type="OrthoDB" id="9802304at2"/>
<evidence type="ECO:0000256" key="12">
    <source>
        <dbReference type="ARBA" id="ARBA00049515"/>
    </source>
</evidence>
<dbReference type="SUPFAM" id="SSF81271">
    <property type="entry name" value="TGS-like"/>
    <property type="match status" value="1"/>
</dbReference>
<keyword evidence="11 13" id="KW-0030">Aminoacyl-tRNA synthetase</keyword>
<dbReference type="Proteomes" id="UP000306113">
    <property type="component" value="Unassembled WGS sequence"/>
</dbReference>
<evidence type="ECO:0000256" key="1">
    <source>
        <dbReference type="ARBA" id="ARBA00008226"/>
    </source>
</evidence>
<gene>
    <name evidence="13 16" type="primary">thrS</name>
    <name evidence="16" type="ORF">E7681_04710</name>
</gene>
<dbReference type="CDD" id="cd00771">
    <property type="entry name" value="ThrRS_core"/>
    <property type="match status" value="1"/>
</dbReference>
<evidence type="ECO:0000256" key="13">
    <source>
        <dbReference type="HAMAP-Rule" id="MF_00184"/>
    </source>
</evidence>
<feature type="binding site" evidence="13">
    <location>
        <position position="395"/>
    </location>
    <ligand>
        <name>Zn(2+)</name>
        <dbReference type="ChEBI" id="CHEBI:29105"/>
        <note>catalytic</note>
    </ligand>
</feature>
<dbReference type="Pfam" id="PF03129">
    <property type="entry name" value="HGTP_anticodon"/>
    <property type="match status" value="1"/>
</dbReference>
<dbReference type="FunFam" id="3.40.50.800:FF:000001">
    <property type="entry name" value="Threonine--tRNA ligase"/>
    <property type="match status" value="1"/>
</dbReference>
<dbReference type="EMBL" id="SSMD01000002">
    <property type="protein sequence ID" value="THD75758.1"/>
    <property type="molecule type" value="Genomic_DNA"/>
</dbReference>
<dbReference type="InterPro" id="IPR045864">
    <property type="entry name" value="aa-tRNA-synth_II/BPL/LPL"/>
</dbReference>
<dbReference type="Gene3D" id="3.10.20.30">
    <property type="match status" value="1"/>
</dbReference>
<dbReference type="Pfam" id="PF00587">
    <property type="entry name" value="tRNA-synt_2b"/>
    <property type="match status" value="1"/>
</dbReference>
<evidence type="ECO:0000313" key="17">
    <source>
        <dbReference type="Proteomes" id="UP000306113"/>
    </source>
</evidence>
<dbReference type="InterPro" id="IPR047246">
    <property type="entry name" value="ThrRS_anticodon"/>
</dbReference>
<dbReference type="GO" id="GO:0005524">
    <property type="term" value="F:ATP binding"/>
    <property type="evidence" value="ECO:0007669"/>
    <property type="project" value="UniProtKB-UniRule"/>
</dbReference>
<dbReference type="EC" id="6.1.1.3" evidence="13"/>
<dbReference type="Pfam" id="PF02824">
    <property type="entry name" value="TGS"/>
    <property type="match status" value="1"/>
</dbReference>
<evidence type="ECO:0000256" key="10">
    <source>
        <dbReference type="ARBA" id="ARBA00022917"/>
    </source>
</evidence>
<evidence type="ECO:0000256" key="5">
    <source>
        <dbReference type="ARBA" id="ARBA00022723"/>
    </source>
</evidence>
<evidence type="ECO:0000256" key="9">
    <source>
        <dbReference type="ARBA" id="ARBA00022884"/>
    </source>
</evidence>
<dbReference type="Gene3D" id="3.30.930.10">
    <property type="entry name" value="Bira Bifunctional Protein, Domain 2"/>
    <property type="match status" value="1"/>
</dbReference>
<keyword evidence="10 13" id="KW-0648">Protein biosynthesis</keyword>
<dbReference type="Gene3D" id="3.30.980.10">
    <property type="entry name" value="Threonyl-trna Synthetase, Chain A, domain 2"/>
    <property type="match status" value="1"/>
</dbReference>
<dbReference type="PANTHER" id="PTHR11451">
    <property type="entry name" value="THREONINE-TRNA LIGASE"/>
    <property type="match status" value="1"/>
</dbReference>
<dbReference type="PROSITE" id="PS50862">
    <property type="entry name" value="AA_TRNA_LIGASE_II"/>
    <property type="match status" value="1"/>
</dbReference>
<dbReference type="InterPro" id="IPR004095">
    <property type="entry name" value="TGS"/>
</dbReference>
<evidence type="ECO:0000256" key="11">
    <source>
        <dbReference type="ARBA" id="ARBA00023146"/>
    </source>
</evidence>
<protein>
    <recommendedName>
        <fullName evidence="13">Threonine--tRNA ligase</fullName>
        <ecNumber evidence="13">6.1.1.3</ecNumber>
    </recommendedName>
    <alternativeName>
        <fullName evidence="13">Threonyl-tRNA synthetase</fullName>
        <shortName evidence="13">ThrRS</shortName>
    </alternativeName>
</protein>
<evidence type="ECO:0000259" key="14">
    <source>
        <dbReference type="PROSITE" id="PS50862"/>
    </source>
</evidence>
<comment type="cofactor">
    <cofactor evidence="13">
        <name>Zn(2+)</name>
        <dbReference type="ChEBI" id="CHEBI:29105"/>
    </cofactor>
    <text evidence="13">Binds 1 zinc ion per subunit.</text>
</comment>
<keyword evidence="6 13" id="KW-0547">Nucleotide-binding</keyword>
<dbReference type="InterPro" id="IPR006195">
    <property type="entry name" value="aa-tRNA-synth_II"/>
</dbReference>
<dbReference type="CDD" id="cd01667">
    <property type="entry name" value="TGS_ThrRS"/>
    <property type="match status" value="1"/>
</dbReference>
<comment type="subunit">
    <text evidence="13">Homodimer.</text>
</comment>
<evidence type="ECO:0000256" key="7">
    <source>
        <dbReference type="ARBA" id="ARBA00022833"/>
    </source>
</evidence>
<feature type="binding site" evidence="13">
    <location>
        <position position="521"/>
    </location>
    <ligand>
        <name>Zn(2+)</name>
        <dbReference type="ChEBI" id="CHEBI:29105"/>
        <note>catalytic</note>
    </ligand>
</feature>
<dbReference type="InterPro" id="IPR002314">
    <property type="entry name" value="aa-tRNA-synt_IIb"/>
</dbReference>
<proteinExistence type="inferred from homology"/>
<evidence type="ECO:0000256" key="8">
    <source>
        <dbReference type="ARBA" id="ARBA00022840"/>
    </source>
</evidence>
<dbReference type="InterPro" id="IPR036621">
    <property type="entry name" value="Anticodon-bd_dom_sf"/>
</dbReference>
<dbReference type="RefSeq" id="WP_136338121.1">
    <property type="nucleotide sequence ID" value="NZ_SSMD01000002.1"/>
</dbReference>
<dbReference type="InterPro" id="IPR004154">
    <property type="entry name" value="Anticodon-bd"/>
</dbReference>
<dbReference type="PROSITE" id="PS51880">
    <property type="entry name" value="TGS"/>
    <property type="match status" value="1"/>
</dbReference>
<dbReference type="GO" id="GO:0004829">
    <property type="term" value="F:threonine-tRNA ligase activity"/>
    <property type="evidence" value="ECO:0007669"/>
    <property type="project" value="UniProtKB-UniRule"/>
</dbReference>
<dbReference type="PANTHER" id="PTHR11451:SF44">
    <property type="entry name" value="THREONINE--TRNA LIGASE, CHLOROPLASTIC_MITOCHONDRIAL 2"/>
    <property type="match status" value="1"/>
</dbReference>
<dbReference type="SMART" id="SM00863">
    <property type="entry name" value="tRNA_SAD"/>
    <property type="match status" value="1"/>
</dbReference>
<comment type="caution">
    <text evidence="13">Lacks conserved residue(s) required for the propagation of feature annotation.</text>
</comment>
<dbReference type="Gene3D" id="3.40.50.800">
    <property type="entry name" value="Anticodon-binding domain"/>
    <property type="match status" value="1"/>
</dbReference>
<keyword evidence="7 13" id="KW-0862">Zinc</keyword>
<feature type="binding site" evidence="13">
    <location>
        <position position="344"/>
    </location>
    <ligand>
        <name>Zn(2+)</name>
        <dbReference type="ChEBI" id="CHEBI:29105"/>
        <note>catalytic</note>
    </ligand>
</feature>
<dbReference type="SUPFAM" id="SSF52954">
    <property type="entry name" value="Class II aaRS ABD-related"/>
    <property type="match status" value="1"/>
</dbReference>
<keyword evidence="5 13" id="KW-0479">Metal-binding</keyword>
<dbReference type="AlphaFoldDB" id="A0A4S3ME19"/>
<dbReference type="InterPro" id="IPR018163">
    <property type="entry name" value="Thr/Ala-tRNA-synth_IIc_edit"/>
</dbReference>
<keyword evidence="4 13" id="KW-0436">Ligase</keyword>
<comment type="catalytic activity">
    <reaction evidence="12 13">
        <text>tRNA(Thr) + L-threonine + ATP = L-threonyl-tRNA(Thr) + AMP + diphosphate + H(+)</text>
        <dbReference type="Rhea" id="RHEA:24624"/>
        <dbReference type="Rhea" id="RHEA-COMP:9670"/>
        <dbReference type="Rhea" id="RHEA-COMP:9704"/>
        <dbReference type="ChEBI" id="CHEBI:15378"/>
        <dbReference type="ChEBI" id="CHEBI:30616"/>
        <dbReference type="ChEBI" id="CHEBI:33019"/>
        <dbReference type="ChEBI" id="CHEBI:57926"/>
        <dbReference type="ChEBI" id="CHEBI:78442"/>
        <dbReference type="ChEBI" id="CHEBI:78534"/>
        <dbReference type="ChEBI" id="CHEBI:456215"/>
        <dbReference type="EC" id="6.1.1.3"/>
    </reaction>
</comment>
<evidence type="ECO:0000256" key="2">
    <source>
        <dbReference type="ARBA" id="ARBA00022490"/>
    </source>
</evidence>
<comment type="subcellular location">
    <subcellularLocation>
        <location evidence="13">Cytoplasm</location>
    </subcellularLocation>
</comment>
<dbReference type="Pfam" id="PF07973">
    <property type="entry name" value="tRNA_SAD"/>
    <property type="match status" value="1"/>
</dbReference>
<dbReference type="CDD" id="cd00860">
    <property type="entry name" value="ThrRS_anticodon"/>
    <property type="match status" value="1"/>
</dbReference>
<dbReference type="GO" id="GO:0005737">
    <property type="term" value="C:cytoplasm"/>
    <property type="evidence" value="ECO:0007669"/>
    <property type="project" value="UniProtKB-SubCell"/>
</dbReference>
<accession>A0A4S3ME19</accession>
<keyword evidence="17" id="KW-1185">Reference proteome</keyword>
<keyword evidence="8 13" id="KW-0067">ATP-binding</keyword>
<dbReference type="InterPro" id="IPR033728">
    <property type="entry name" value="ThrRS_core"/>
</dbReference>
<dbReference type="SUPFAM" id="SSF55186">
    <property type="entry name" value="ThrRS/AlaRS common domain"/>
    <property type="match status" value="1"/>
</dbReference>
<reference evidence="16 17" key="1">
    <citation type="submission" date="2019-04" db="EMBL/GenBank/DDBJ databases">
        <title>Draft genome sequence of Youngimonas vesicularis.</title>
        <authorList>
            <person name="Hameed A."/>
        </authorList>
    </citation>
    <scope>NUCLEOTIDE SEQUENCE [LARGE SCALE GENOMIC DNA]</scope>
    <source>
        <strain evidence="16 17">CC-AMW-E</strain>
    </source>
</reference>
<dbReference type="InterPro" id="IPR002320">
    <property type="entry name" value="Thr-tRNA-ligase_IIa"/>
</dbReference>
<evidence type="ECO:0000256" key="6">
    <source>
        <dbReference type="ARBA" id="ARBA00022741"/>
    </source>
</evidence>
<dbReference type="InterPro" id="IPR012947">
    <property type="entry name" value="tRNA_SAD"/>
</dbReference>
<comment type="caution">
    <text evidence="16">The sequence shown here is derived from an EMBL/GenBank/DDBJ whole genome shotgun (WGS) entry which is preliminary data.</text>
</comment>
<dbReference type="InterPro" id="IPR012675">
    <property type="entry name" value="Beta-grasp_dom_sf"/>
</dbReference>
<dbReference type="GO" id="GO:0006435">
    <property type="term" value="P:threonyl-tRNA aminoacylation"/>
    <property type="evidence" value="ECO:0007669"/>
    <property type="project" value="UniProtKB-UniRule"/>
</dbReference>
<evidence type="ECO:0000259" key="15">
    <source>
        <dbReference type="PROSITE" id="PS51880"/>
    </source>
</evidence>
<dbReference type="GO" id="GO:0046872">
    <property type="term" value="F:metal ion binding"/>
    <property type="evidence" value="ECO:0007669"/>
    <property type="project" value="UniProtKB-KW"/>
</dbReference>
<feature type="domain" description="TGS" evidence="15">
    <location>
        <begin position="1"/>
        <end position="63"/>
    </location>
</feature>
<dbReference type="HAMAP" id="MF_00184">
    <property type="entry name" value="Thr_tRNA_synth"/>
    <property type="match status" value="1"/>
</dbReference>
<dbReference type="PRINTS" id="PR01047">
    <property type="entry name" value="TRNASYNTHTHR"/>
</dbReference>
<evidence type="ECO:0000256" key="3">
    <source>
        <dbReference type="ARBA" id="ARBA00022555"/>
    </source>
</evidence>
<dbReference type="InterPro" id="IPR012676">
    <property type="entry name" value="TGS-like"/>
</dbReference>
<dbReference type="GO" id="GO:0000049">
    <property type="term" value="F:tRNA binding"/>
    <property type="evidence" value="ECO:0007669"/>
    <property type="project" value="UniProtKB-KW"/>
</dbReference>
<feature type="domain" description="Aminoacyl-transfer RNA synthetases class-II family profile" evidence="14">
    <location>
        <begin position="247"/>
        <end position="544"/>
    </location>
</feature>
<dbReference type="NCBIfam" id="TIGR00418">
    <property type="entry name" value="thrS"/>
    <property type="match status" value="1"/>
</dbReference>
<name>A0A4S3ME19_9RHOB</name>
<evidence type="ECO:0000313" key="16">
    <source>
        <dbReference type="EMBL" id="THD75758.1"/>
    </source>
</evidence>
<keyword evidence="2 13" id="KW-0963">Cytoplasm</keyword>
<comment type="similarity">
    <text evidence="1 13">Belongs to the class-II aminoacyl-tRNA synthetase family.</text>
</comment>
<dbReference type="FunFam" id="3.30.930.10:FF:000002">
    <property type="entry name" value="Threonine--tRNA ligase"/>
    <property type="match status" value="1"/>
</dbReference>
<evidence type="ECO:0000256" key="4">
    <source>
        <dbReference type="ARBA" id="ARBA00022598"/>
    </source>
</evidence>
<dbReference type="SUPFAM" id="SSF55681">
    <property type="entry name" value="Class II aaRS and biotin synthetases"/>
    <property type="match status" value="1"/>
</dbReference>